<dbReference type="AlphaFoldDB" id="A0AA37FAX7"/>
<comment type="caution">
    <text evidence="1">The sequence shown here is derived from an EMBL/GenBank/DDBJ whole genome shotgun (WGS) entry which is preliminary data.</text>
</comment>
<organism evidence="1 2">
    <name type="scientific">Streptomyces albidoflavus</name>
    <dbReference type="NCBI Taxonomy" id="1886"/>
    <lineage>
        <taxon>Bacteria</taxon>
        <taxon>Bacillati</taxon>
        <taxon>Actinomycetota</taxon>
        <taxon>Actinomycetes</taxon>
        <taxon>Kitasatosporales</taxon>
        <taxon>Streptomycetaceae</taxon>
        <taxon>Streptomyces</taxon>
        <taxon>Streptomyces albidoflavus group</taxon>
    </lineage>
</organism>
<proteinExistence type="predicted"/>
<protein>
    <submittedName>
        <fullName evidence="1">Uncharacterized protein</fullName>
    </submittedName>
</protein>
<reference evidence="1" key="1">
    <citation type="submission" date="2022-09" db="EMBL/GenBank/DDBJ databases">
        <title>Whole genome shotgun sequence of Streptomyces albidoflavus NBRC 12854.</title>
        <authorList>
            <person name="Komaki H."/>
            <person name="Tamura T."/>
        </authorList>
    </citation>
    <scope>NUCLEOTIDE SEQUENCE</scope>
    <source>
        <strain evidence="1">NBRC 12854</strain>
    </source>
</reference>
<gene>
    <name evidence="1" type="ORF">ScoT_14650</name>
</gene>
<dbReference type="Proteomes" id="UP001051844">
    <property type="component" value="Unassembled WGS sequence"/>
</dbReference>
<evidence type="ECO:0000313" key="1">
    <source>
        <dbReference type="EMBL" id="GHI45291.1"/>
    </source>
</evidence>
<name>A0AA37FAX7_9ACTN</name>
<dbReference type="EMBL" id="BNDZ01000003">
    <property type="protein sequence ID" value="GHI45291.1"/>
    <property type="molecule type" value="Genomic_DNA"/>
</dbReference>
<evidence type="ECO:0000313" key="2">
    <source>
        <dbReference type="Proteomes" id="UP001051844"/>
    </source>
</evidence>
<accession>A0AA37FAX7</accession>
<sequence length="83" mass="8457">MLGVASQLPRRRGAVSLGEAEAVGVHWAAETLTRGSLLCALRTPRPTCDAARPVSPYGAACTVPRGGGAPYPANPNPLTYAAA</sequence>